<dbReference type="Gene3D" id="3.40.50.150">
    <property type="entry name" value="Vaccinia Virus protein VP39"/>
    <property type="match status" value="1"/>
</dbReference>
<comment type="caution">
    <text evidence="3">The sequence shown here is derived from an EMBL/GenBank/DDBJ whole genome shotgun (WGS) entry which is preliminary data.</text>
</comment>
<dbReference type="Proteomes" id="UP001466331">
    <property type="component" value="Unassembled WGS sequence"/>
</dbReference>
<dbReference type="PIRSF" id="PIRSF004553">
    <property type="entry name" value="CHP00095"/>
    <property type="match status" value="1"/>
</dbReference>
<dbReference type="NCBIfam" id="TIGR00095">
    <property type="entry name" value="16S rRNA (guanine(966)-N(2))-methyltransferase RsmD"/>
    <property type="match status" value="1"/>
</dbReference>
<dbReference type="InterPro" id="IPR002052">
    <property type="entry name" value="DNA_methylase_N6_adenine_CS"/>
</dbReference>
<accession>A0ABU9UD49</accession>
<dbReference type="InterPro" id="IPR029063">
    <property type="entry name" value="SAM-dependent_MTases_sf"/>
</dbReference>
<evidence type="ECO:0000256" key="1">
    <source>
        <dbReference type="ARBA" id="ARBA00022603"/>
    </source>
</evidence>
<dbReference type="InterPro" id="IPR004398">
    <property type="entry name" value="RNA_MeTrfase_RsmD"/>
</dbReference>
<dbReference type="SUPFAM" id="SSF53335">
    <property type="entry name" value="S-adenosyl-L-methionine-dependent methyltransferases"/>
    <property type="match status" value="1"/>
</dbReference>
<organism evidence="3 4">
    <name type="scientific">Rarispira pelagica</name>
    <dbReference type="NCBI Taxonomy" id="3141764"/>
    <lineage>
        <taxon>Bacteria</taxon>
        <taxon>Pseudomonadati</taxon>
        <taxon>Spirochaetota</taxon>
        <taxon>Spirochaetia</taxon>
        <taxon>Winmispirales</taxon>
        <taxon>Winmispiraceae</taxon>
        <taxon>Rarispira</taxon>
    </lineage>
</organism>
<reference evidence="3 4" key="1">
    <citation type="submission" date="2024-03" db="EMBL/GenBank/DDBJ databases">
        <title>Ignisphaera cupida sp. nov., a hyperthermophilic hydrolytic archaeon from a hot spring of Kamchatka, and proposal of Ignisphaeraceae fam. nov.</title>
        <authorList>
            <person name="Podosokorskaya O.A."/>
            <person name="Elcheninov A.G."/>
            <person name="Maltseva A.I."/>
            <person name="Zayulina K.S."/>
            <person name="Novikov A."/>
            <person name="Merkel A.Y."/>
        </authorList>
    </citation>
    <scope>NUCLEOTIDE SEQUENCE [LARGE SCALE GENOMIC DNA]</scope>
    <source>
        <strain evidence="3 4">38H-sp</strain>
    </source>
</reference>
<dbReference type="EC" id="2.1.1.171" evidence="3"/>
<proteinExistence type="predicted"/>
<evidence type="ECO:0000313" key="3">
    <source>
        <dbReference type="EMBL" id="MEM5948591.1"/>
    </source>
</evidence>
<dbReference type="Pfam" id="PF03602">
    <property type="entry name" value="Cons_hypoth95"/>
    <property type="match status" value="1"/>
</dbReference>
<dbReference type="GO" id="GO:0052913">
    <property type="term" value="F:16S rRNA (guanine(966)-N(2))-methyltransferase activity"/>
    <property type="evidence" value="ECO:0007669"/>
    <property type="project" value="UniProtKB-EC"/>
</dbReference>
<gene>
    <name evidence="3" type="primary">rsmD</name>
    <name evidence="3" type="ORF">WKV44_08545</name>
</gene>
<dbReference type="PANTHER" id="PTHR43542:SF1">
    <property type="entry name" value="METHYLTRANSFERASE"/>
    <property type="match status" value="1"/>
</dbReference>
<protein>
    <submittedName>
        <fullName evidence="3">16S rRNA (Guanine(966)-N(2))-methyltransferase RsmD</fullName>
        <ecNumber evidence="3">2.1.1.171</ecNumber>
    </submittedName>
</protein>
<dbReference type="PANTHER" id="PTHR43542">
    <property type="entry name" value="METHYLTRANSFERASE"/>
    <property type="match status" value="1"/>
</dbReference>
<keyword evidence="2 3" id="KW-0808">Transferase</keyword>
<keyword evidence="4" id="KW-1185">Reference proteome</keyword>
<dbReference type="RefSeq" id="WP_420070042.1">
    <property type="nucleotide sequence ID" value="NZ_JBCHKQ010000004.1"/>
</dbReference>
<evidence type="ECO:0000313" key="4">
    <source>
        <dbReference type="Proteomes" id="UP001466331"/>
    </source>
</evidence>
<keyword evidence="1 3" id="KW-0489">Methyltransferase</keyword>
<dbReference type="EMBL" id="JBCHKQ010000004">
    <property type="protein sequence ID" value="MEM5948591.1"/>
    <property type="molecule type" value="Genomic_DNA"/>
</dbReference>
<evidence type="ECO:0000256" key="2">
    <source>
        <dbReference type="ARBA" id="ARBA00022679"/>
    </source>
</evidence>
<dbReference type="CDD" id="cd02440">
    <property type="entry name" value="AdoMet_MTases"/>
    <property type="match status" value="1"/>
</dbReference>
<sequence>MKTIKITGGEYRGRYIKCPPGIIRPAMSRMREAIFSSIMPIYGMSFLDLFSGSAIMGLEALSRGAEYVVCVEKDRKKRRVIEENISKIDNRAVLKMMPVESYIESAVENFDIIYVDPPFPYKWKNDIIKKIANSNLISDDSLVIIHHPTYEELIRETGALKIEKEKHFGQSTVTFYRYMID</sequence>
<name>A0ABU9UD49_9SPIR</name>
<dbReference type="PROSITE" id="PS00092">
    <property type="entry name" value="N6_MTASE"/>
    <property type="match status" value="1"/>
</dbReference>